<accession>A0A232FA08</accession>
<dbReference type="EMBL" id="NNAY01000658">
    <property type="protein sequence ID" value="OXU27147.1"/>
    <property type="molecule type" value="Genomic_DNA"/>
</dbReference>
<name>A0A232FA08_9HYME</name>
<evidence type="ECO:0000313" key="1">
    <source>
        <dbReference type="EMBL" id="OXU27147.1"/>
    </source>
</evidence>
<keyword evidence="2" id="KW-1185">Reference proteome</keyword>
<dbReference type="AlphaFoldDB" id="A0A232FA08"/>
<comment type="caution">
    <text evidence="1">The sequence shown here is derived from an EMBL/GenBank/DDBJ whole genome shotgun (WGS) entry which is preliminary data.</text>
</comment>
<dbReference type="Proteomes" id="UP000215335">
    <property type="component" value="Unassembled WGS sequence"/>
</dbReference>
<evidence type="ECO:0000313" key="2">
    <source>
        <dbReference type="Proteomes" id="UP000215335"/>
    </source>
</evidence>
<reference evidence="1 2" key="1">
    <citation type="journal article" date="2017" name="Curr. Biol.">
        <title>The Evolution of Venom by Co-option of Single-Copy Genes.</title>
        <authorList>
            <person name="Martinson E.O."/>
            <person name="Mrinalini"/>
            <person name="Kelkar Y.D."/>
            <person name="Chang C.H."/>
            <person name="Werren J.H."/>
        </authorList>
    </citation>
    <scope>NUCLEOTIDE SEQUENCE [LARGE SCALE GENOMIC DNA]</scope>
    <source>
        <strain evidence="1 2">Alberta</strain>
        <tissue evidence="1">Whole body</tissue>
    </source>
</reference>
<gene>
    <name evidence="1" type="ORF">TSAR_010056</name>
</gene>
<organism evidence="1 2">
    <name type="scientific">Trichomalopsis sarcophagae</name>
    <dbReference type="NCBI Taxonomy" id="543379"/>
    <lineage>
        <taxon>Eukaryota</taxon>
        <taxon>Metazoa</taxon>
        <taxon>Ecdysozoa</taxon>
        <taxon>Arthropoda</taxon>
        <taxon>Hexapoda</taxon>
        <taxon>Insecta</taxon>
        <taxon>Pterygota</taxon>
        <taxon>Neoptera</taxon>
        <taxon>Endopterygota</taxon>
        <taxon>Hymenoptera</taxon>
        <taxon>Apocrita</taxon>
        <taxon>Proctotrupomorpha</taxon>
        <taxon>Chalcidoidea</taxon>
        <taxon>Pteromalidae</taxon>
        <taxon>Pteromalinae</taxon>
        <taxon>Trichomalopsis</taxon>
    </lineage>
</organism>
<protein>
    <submittedName>
        <fullName evidence="1">Uncharacterized protein</fullName>
    </submittedName>
</protein>
<proteinExistence type="predicted"/>
<sequence length="90" mass="10673">MIIKHRCDIKLLAYTYTLQGDGIVVATAERLFSHAIGSLYRRRRRRRMTSNIISEYTRDRLLPLCHIVVTYIYRVLCGRLVDIPRDVFLF</sequence>